<feature type="region of interest" description="Disordered" evidence="1">
    <location>
        <begin position="566"/>
        <end position="613"/>
    </location>
</feature>
<protein>
    <submittedName>
        <fullName evidence="2">Uncharacterized protein</fullName>
    </submittedName>
</protein>
<feature type="region of interest" description="Disordered" evidence="1">
    <location>
        <begin position="525"/>
        <end position="544"/>
    </location>
</feature>
<dbReference type="AlphaFoldDB" id="A0AAE0C6X7"/>
<feature type="region of interest" description="Disordered" evidence="1">
    <location>
        <begin position="484"/>
        <end position="503"/>
    </location>
</feature>
<gene>
    <name evidence="2" type="ORF">CYMTET_41547</name>
</gene>
<comment type="caution">
    <text evidence="2">The sequence shown here is derived from an EMBL/GenBank/DDBJ whole genome shotgun (WGS) entry which is preliminary data.</text>
</comment>
<evidence type="ECO:0000313" key="3">
    <source>
        <dbReference type="Proteomes" id="UP001190700"/>
    </source>
</evidence>
<feature type="compositionally biased region" description="Basic and acidic residues" evidence="1">
    <location>
        <begin position="578"/>
        <end position="591"/>
    </location>
</feature>
<feature type="compositionally biased region" description="Basic and acidic residues" evidence="1">
    <location>
        <begin position="238"/>
        <end position="253"/>
    </location>
</feature>
<feature type="compositionally biased region" description="Basic and acidic residues" evidence="1">
    <location>
        <begin position="660"/>
        <end position="672"/>
    </location>
</feature>
<feature type="compositionally biased region" description="Basic and acidic residues" evidence="1">
    <location>
        <begin position="682"/>
        <end position="694"/>
    </location>
</feature>
<dbReference type="InterPro" id="IPR010736">
    <property type="entry name" value="SHIPPO-rpt"/>
</dbReference>
<feature type="compositionally biased region" description="Basic and acidic residues" evidence="1">
    <location>
        <begin position="641"/>
        <end position="653"/>
    </location>
</feature>
<feature type="region of interest" description="Disordered" evidence="1">
    <location>
        <begin position="397"/>
        <end position="419"/>
    </location>
</feature>
<dbReference type="Pfam" id="PF07004">
    <property type="entry name" value="SHIPPO-rpt"/>
    <property type="match status" value="5"/>
</dbReference>
<accession>A0AAE0C6X7</accession>
<evidence type="ECO:0000313" key="2">
    <source>
        <dbReference type="EMBL" id="KAK3249014.1"/>
    </source>
</evidence>
<name>A0AAE0C6X7_9CHLO</name>
<reference evidence="2 3" key="1">
    <citation type="journal article" date="2015" name="Genome Biol. Evol.">
        <title>Comparative Genomics of a Bacterivorous Green Alga Reveals Evolutionary Causalities and Consequences of Phago-Mixotrophic Mode of Nutrition.</title>
        <authorList>
            <person name="Burns J.A."/>
            <person name="Paasch A."/>
            <person name="Narechania A."/>
            <person name="Kim E."/>
        </authorList>
    </citation>
    <scope>NUCLEOTIDE SEQUENCE [LARGE SCALE GENOMIC DNA]</scope>
    <source>
        <strain evidence="2 3">PLY_AMNH</strain>
    </source>
</reference>
<dbReference type="EMBL" id="LGRX02027635">
    <property type="protein sequence ID" value="KAK3249014.1"/>
    <property type="molecule type" value="Genomic_DNA"/>
</dbReference>
<feature type="region of interest" description="Disordered" evidence="1">
    <location>
        <begin position="443"/>
        <end position="462"/>
    </location>
</feature>
<feature type="region of interest" description="Disordered" evidence="1">
    <location>
        <begin position="628"/>
        <end position="703"/>
    </location>
</feature>
<feature type="region of interest" description="Disordered" evidence="1">
    <location>
        <begin position="53"/>
        <end position="80"/>
    </location>
</feature>
<keyword evidence="3" id="KW-1185">Reference proteome</keyword>
<feature type="region of interest" description="Disordered" evidence="1">
    <location>
        <begin position="362"/>
        <end position="385"/>
    </location>
</feature>
<dbReference type="PANTHER" id="PTHR21580:SF60">
    <property type="entry name" value="SPERM-TAIL PG-RICH REPEAT-CONTAINING PROTEIN 2"/>
    <property type="match status" value="1"/>
</dbReference>
<proteinExistence type="predicted"/>
<feature type="compositionally biased region" description="Basic and acidic residues" evidence="1">
    <location>
        <begin position="93"/>
        <end position="118"/>
    </location>
</feature>
<evidence type="ECO:0000256" key="1">
    <source>
        <dbReference type="SAM" id="MobiDB-lite"/>
    </source>
</evidence>
<dbReference type="InterPro" id="IPR051291">
    <property type="entry name" value="CIMAP"/>
</dbReference>
<feature type="region of interest" description="Disordered" evidence="1">
    <location>
        <begin position="93"/>
        <end position="350"/>
    </location>
</feature>
<dbReference type="Proteomes" id="UP001190700">
    <property type="component" value="Unassembled WGS sequence"/>
</dbReference>
<sequence length="703" mass="77806">MGRGGWSPLKGSSAATEFETNAAKLESWTELDSKLKELDKKTSRISALERRQLAKISHASQPYQHLPRPLSARASYSDSKHEDAQYYTFRKLGRAEDEMRNAGRSKKDHEKDWQDKRGPMLPKLSSKRTALLERENRFQHIKQPWQDEMQRRSLQLAHTRDSRVPEQDVPLENTSSFASPSRARLARQEWLEDYAPGPGYYDPSRPISPEKYGKSSSFLAVPRDPRQAPPSPGPGHYNVDEPHIAKVPRREFVRVSYANTAEARLRQGPSSPAKRTAGDASEESSPGPGYYSPERPISPQKHGPTSSFLAVDREKRSRHRSPSKTDGPGPGYYSPERALSPERQSLRSSFLATDRDTAMLVHKPESCAPGPGHYHPESVTEPDANGHLSSFLAVNRDTASKQRSPAPISPGPAYYNPHELQSEGTTVMYSFNTVERDVAIKQRAPESIAPGPGYYKEHDLGPVERDGNKSAFLAVERDVAIKQRAPESIAPGPGYYKEHDLGPVERDGNKSAFLAVERDVAIKQRAPESIAPGPGYYKEHDLGPVERDGNKSAFLAVDRDTAIKLRAPESIAPGPGYYREHDLGPAERDESIAPGPGYYQEHDLGPAERDGNKSSFLAVDRDTAIKLRAPESIAPGPGYYQEHDLGPAERDGNKSAFLAVDRDTAIKLREPESIAPGPGYYQEHDLGPAERDGNKSAFPGRGP</sequence>
<dbReference type="PANTHER" id="PTHR21580">
    <property type="entry name" value="SHIPPO-1-RELATED"/>
    <property type="match status" value="1"/>
</dbReference>
<feature type="compositionally biased region" description="Basic and acidic residues" evidence="1">
    <location>
        <begin position="600"/>
        <end position="612"/>
    </location>
</feature>
<organism evidence="2 3">
    <name type="scientific">Cymbomonas tetramitiformis</name>
    <dbReference type="NCBI Taxonomy" id="36881"/>
    <lineage>
        <taxon>Eukaryota</taxon>
        <taxon>Viridiplantae</taxon>
        <taxon>Chlorophyta</taxon>
        <taxon>Pyramimonadophyceae</taxon>
        <taxon>Pyramimonadales</taxon>
        <taxon>Pyramimonadaceae</taxon>
        <taxon>Cymbomonas</taxon>
    </lineage>
</organism>